<proteinExistence type="predicted"/>
<dbReference type="AlphaFoldDB" id="A0A1B6LZE2"/>
<evidence type="ECO:0000313" key="2">
    <source>
        <dbReference type="EMBL" id="JAT29053.1"/>
    </source>
</evidence>
<accession>A0A1B6LZE2</accession>
<feature type="chain" id="PRO_5008587732" evidence="1">
    <location>
        <begin position="17"/>
        <end position="123"/>
    </location>
</feature>
<reference evidence="2" key="1">
    <citation type="submission" date="2015-11" db="EMBL/GenBank/DDBJ databases">
        <title>De novo transcriptome assembly of four potential Pierce s Disease insect vectors from Arizona vineyards.</title>
        <authorList>
            <person name="Tassone E.E."/>
        </authorList>
    </citation>
    <scope>NUCLEOTIDE SEQUENCE</scope>
</reference>
<protein>
    <submittedName>
        <fullName evidence="2">Uncharacterized protein</fullName>
    </submittedName>
</protein>
<name>A0A1B6LZE2_9HEMI</name>
<keyword evidence="1" id="KW-0732">Signal</keyword>
<organism evidence="2">
    <name type="scientific">Graphocephala atropunctata</name>
    <dbReference type="NCBI Taxonomy" id="36148"/>
    <lineage>
        <taxon>Eukaryota</taxon>
        <taxon>Metazoa</taxon>
        <taxon>Ecdysozoa</taxon>
        <taxon>Arthropoda</taxon>
        <taxon>Hexapoda</taxon>
        <taxon>Insecta</taxon>
        <taxon>Pterygota</taxon>
        <taxon>Neoptera</taxon>
        <taxon>Paraneoptera</taxon>
        <taxon>Hemiptera</taxon>
        <taxon>Auchenorrhyncha</taxon>
        <taxon>Membracoidea</taxon>
        <taxon>Cicadellidae</taxon>
        <taxon>Cicadellinae</taxon>
        <taxon>Cicadellini</taxon>
        <taxon>Graphocephala</taxon>
    </lineage>
</organism>
<evidence type="ECO:0000256" key="1">
    <source>
        <dbReference type="SAM" id="SignalP"/>
    </source>
</evidence>
<sequence>MLVTSILLFLTDVTSAFEDGSHRSPTVPPSVNNRLQGNMELSPSTRNMNVTENTIPTSHSAPTMPPSFNHTLQGNIGLRLSYRNTNMTEDTPEESITEVGNRWMKIIPIFPCARCRKRHKHFC</sequence>
<feature type="signal peptide" evidence="1">
    <location>
        <begin position="1"/>
        <end position="16"/>
    </location>
</feature>
<dbReference type="EMBL" id="GEBQ01010924">
    <property type="protein sequence ID" value="JAT29053.1"/>
    <property type="molecule type" value="Transcribed_RNA"/>
</dbReference>
<gene>
    <name evidence="2" type="ORF">g.20558</name>
</gene>